<keyword evidence="2" id="KW-1185">Reference proteome</keyword>
<evidence type="ECO:0000313" key="1">
    <source>
        <dbReference type="EMBL" id="EGF92523.1"/>
    </source>
</evidence>
<proteinExistence type="predicted"/>
<gene>
    <name evidence="1" type="ORF">ABI_09600</name>
</gene>
<dbReference type="EMBL" id="GL883077">
    <property type="protein sequence ID" value="EGF92523.1"/>
    <property type="molecule type" value="Genomic_DNA"/>
</dbReference>
<reference evidence="2" key="1">
    <citation type="submission" date="2011-03" db="EMBL/GenBank/DDBJ databases">
        <title>Draft genome sequence of Brevundimonas diminuta.</title>
        <authorList>
            <person name="Brown P.J.B."/>
            <person name="Buechlein A."/>
            <person name="Hemmerich C."/>
            <person name="Brun Y.V."/>
        </authorList>
    </citation>
    <scope>NUCLEOTIDE SEQUENCE [LARGE SCALE GENOMIC DNA]</scope>
    <source>
        <strain evidence="2">C19</strain>
    </source>
</reference>
<dbReference type="HOGENOM" id="CLU_3323855_0_0_5"/>
<name>F4QGS1_9CAUL</name>
<evidence type="ECO:0000313" key="2">
    <source>
        <dbReference type="Proteomes" id="UP000006512"/>
    </source>
</evidence>
<dbReference type="Proteomes" id="UP000006512">
    <property type="component" value="Unassembled WGS sequence"/>
</dbReference>
<protein>
    <submittedName>
        <fullName evidence="1">Uncharacterized protein</fullName>
    </submittedName>
</protein>
<dbReference type="AlphaFoldDB" id="F4QGS1"/>
<sequence>MRVFLQLPDDEIYLIDSVFIEQARPVGTVNGAILFGEV</sequence>
<accession>F4QGS1</accession>
<organism evidence="1 2">
    <name type="scientific">Asticcacaulis biprosthecium C19</name>
    <dbReference type="NCBI Taxonomy" id="715226"/>
    <lineage>
        <taxon>Bacteria</taxon>
        <taxon>Pseudomonadati</taxon>
        <taxon>Pseudomonadota</taxon>
        <taxon>Alphaproteobacteria</taxon>
        <taxon>Caulobacterales</taxon>
        <taxon>Caulobacteraceae</taxon>
        <taxon>Asticcacaulis</taxon>
    </lineage>
</organism>